<dbReference type="Pfam" id="PF07980">
    <property type="entry name" value="SusD_RagB"/>
    <property type="match status" value="1"/>
</dbReference>
<keyword evidence="4" id="KW-0472">Membrane</keyword>
<gene>
    <name evidence="8" type="ORF">EV199_1995</name>
</gene>
<evidence type="ECO:0000256" key="3">
    <source>
        <dbReference type="ARBA" id="ARBA00022729"/>
    </source>
</evidence>
<dbReference type="GO" id="GO:0009279">
    <property type="term" value="C:cell outer membrane"/>
    <property type="evidence" value="ECO:0007669"/>
    <property type="project" value="UniProtKB-SubCell"/>
</dbReference>
<dbReference type="EMBL" id="SGXA01000001">
    <property type="protein sequence ID" value="RZS76117.1"/>
    <property type="molecule type" value="Genomic_DNA"/>
</dbReference>
<name>A0A4V2F257_9BACT</name>
<dbReference type="InterPro" id="IPR033985">
    <property type="entry name" value="SusD-like_N"/>
</dbReference>
<dbReference type="Proteomes" id="UP000293874">
    <property type="component" value="Unassembled WGS sequence"/>
</dbReference>
<dbReference type="InterPro" id="IPR011990">
    <property type="entry name" value="TPR-like_helical_dom_sf"/>
</dbReference>
<feature type="domain" description="SusD-like N-terminal" evidence="7">
    <location>
        <begin position="108"/>
        <end position="243"/>
    </location>
</feature>
<evidence type="ECO:0000256" key="2">
    <source>
        <dbReference type="ARBA" id="ARBA00006275"/>
    </source>
</evidence>
<dbReference type="InterPro" id="IPR012944">
    <property type="entry name" value="SusD_RagB_dom"/>
</dbReference>
<keyword evidence="9" id="KW-1185">Reference proteome</keyword>
<accession>A0A4V2F257</accession>
<keyword evidence="3" id="KW-0732">Signal</keyword>
<dbReference type="RefSeq" id="WP_130540432.1">
    <property type="nucleotide sequence ID" value="NZ_CP042431.1"/>
</dbReference>
<dbReference type="Pfam" id="PF14322">
    <property type="entry name" value="SusD-like_3"/>
    <property type="match status" value="1"/>
</dbReference>
<dbReference type="Gene3D" id="1.25.40.390">
    <property type="match status" value="1"/>
</dbReference>
<evidence type="ECO:0000256" key="4">
    <source>
        <dbReference type="ARBA" id="ARBA00023136"/>
    </source>
</evidence>
<evidence type="ECO:0000313" key="8">
    <source>
        <dbReference type="EMBL" id="RZS76117.1"/>
    </source>
</evidence>
<comment type="subcellular location">
    <subcellularLocation>
        <location evidence="1">Cell outer membrane</location>
    </subcellularLocation>
</comment>
<evidence type="ECO:0000313" key="9">
    <source>
        <dbReference type="Proteomes" id="UP000293874"/>
    </source>
</evidence>
<feature type="domain" description="RagB/SusD" evidence="6">
    <location>
        <begin position="347"/>
        <end position="481"/>
    </location>
</feature>
<proteinExistence type="inferred from homology"/>
<dbReference type="AlphaFoldDB" id="A0A4V2F257"/>
<protein>
    <submittedName>
        <fullName evidence="8">SusD-like starch-binding protein associating with outer membrane</fullName>
    </submittedName>
</protein>
<dbReference type="SUPFAM" id="SSF48452">
    <property type="entry name" value="TPR-like"/>
    <property type="match status" value="1"/>
</dbReference>
<dbReference type="CDD" id="cd08977">
    <property type="entry name" value="SusD"/>
    <property type="match status" value="1"/>
</dbReference>
<reference evidence="8 9" key="1">
    <citation type="submission" date="2019-02" db="EMBL/GenBank/DDBJ databases">
        <title>Genomic Encyclopedia of Type Strains, Phase IV (KMG-IV): sequencing the most valuable type-strain genomes for metagenomic binning, comparative biology and taxonomic classification.</title>
        <authorList>
            <person name="Goeker M."/>
        </authorList>
    </citation>
    <scope>NUCLEOTIDE SEQUENCE [LARGE SCALE GENOMIC DNA]</scope>
    <source>
        <strain evidence="8 9">DSM 18116</strain>
    </source>
</reference>
<evidence type="ECO:0000259" key="7">
    <source>
        <dbReference type="Pfam" id="PF14322"/>
    </source>
</evidence>
<evidence type="ECO:0000256" key="5">
    <source>
        <dbReference type="ARBA" id="ARBA00023237"/>
    </source>
</evidence>
<evidence type="ECO:0000256" key="1">
    <source>
        <dbReference type="ARBA" id="ARBA00004442"/>
    </source>
</evidence>
<comment type="caution">
    <text evidence="8">The sequence shown here is derived from an EMBL/GenBank/DDBJ whole genome shotgun (WGS) entry which is preliminary data.</text>
</comment>
<organism evidence="8 9">
    <name type="scientific">Pseudobacter ginsenosidimutans</name>
    <dbReference type="NCBI Taxonomy" id="661488"/>
    <lineage>
        <taxon>Bacteria</taxon>
        <taxon>Pseudomonadati</taxon>
        <taxon>Bacteroidota</taxon>
        <taxon>Chitinophagia</taxon>
        <taxon>Chitinophagales</taxon>
        <taxon>Chitinophagaceae</taxon>
        <taxon>Pseudobacter</taxon>
    </lineage>
</organism>
<sequence>MQHKPILSIFLVAVIICFSSCKKLLDIPAPIDSITTEEIFANNQQAEWAIAGMYSKMVYGIAHLDNEFTGLAFTQFASGLSTIMGGLSADELRAPATGGYADDLLASYNKINLKAADRATAIWNSAYQTIFDANAVIDGIAASESTSLIDSVRKQLTGEALAIRAFCHFYLVNFFGDIPIVLTSDFKKSQTLSRSPVSKVYDQIKTDLVNARSMLAKDYSVSKGERTRVNSWFAEALLARVYLYTGEYQNAITSAGNVIAQSGLYAVQTDLTQTFLANNGEAIFQLQTSEAAGLNNATPEGYVFTYRLLDAGSFLYPYRIAENLIGAFEPGDKRKLNWTKTEGPSVYPAKYSRGQPFQYYMVMRLSELHLIRAEATVLLSPAAKQQAIDDLNVLRRRAGVDELDNQLTAAQVSEAIAHERQVELFLEWGHRWFDLKRTGKAESVLSAISYKQPWLGNYQLVYPLPPFDLENNSFLVQNPQYESR</sequence>
<evidence type="ECO:0000259" key="6">
    <source>
        <dbReference type="Pfam" id="PF07980"/>
    </source>
</evidence>
<keyword evidence="5" id="KW-0998">Cell outer membrane</keyword>
<dbReference type="OrthoDB" id="625727at2"/>
<comment type="similarity">
    <text evidence="2">Belongs to the SusD family.</text>
</comment>